<dbReference type="AlphaFoldDB" id="X6N0M0"/>
<sequence>KCSSEAFFQILKGKRKKKRTLDIFHCTMMLVYYLWWHLCFALVGKSATFSDGSLLARFRNLSGRDLNLWWITQGNDDEDIRFFGNLPPHGGSTSFTTYVGHEFFWSPVDEEDNVRLAPFFIRSDQVLFCPEKIYTKDNNNNNDNN</sequence>
<feature type="non-terminal residue" evidence="2">
    <location>
        <position position="1"/>
    </location>
</feature>
<keyword evidence="3" id="KW-1185">Reference proteome</keyword>
<evidence type="ECO:0000256" key="1">
    <source>
        <dbReference type="SAM" id="Phobius"/>
    </source>
</evidence>
<dbReference type="EMBL" id="ASPP01013816">
    <property type="protein sequence ID" value="ETO19289.1"/>
    <property type="molecule type" value="Genomic_DNA"/>
</dbReference>
<organism evidence="2 3">
    <name type="scientific">Reticulomyxa filosa</name>
    <dbReference type="NCBI Taxonomy" id="46433"/>
    <lineage>
        <taxon>Eukaryota</taxon>
        <taxon>Sar</taxon>
        <taxon>Rhizaria</taxon>
        <taxon>Retaria</taxon>
        <taxon>Foraminifera</taxon>
        <taxon>Monothalamids</taxon>
        <taxon>Reticulomyxidae</taxon>
        <taxon>Reticulomyxa</taxon>
    </lineage>
</organism>
<comment type="caution">
    <text evidence="2">The sequence shown here is derived from an EMBL/GenBank/DDBJ whole genome shotgun (WGS) entry which is preliminary data.</text>
</comment>
<name>X6N0M0_RETFI</name>
<dbReference type="InterPro" id="IPR037140">
    <property type="entry name" value="VHL_beta_dom_sf"/>
</dbReference>
<keyword evidence="1" id="KW-1133">Transmembrane helix</keyword>
<evidence type="ECO:0000313" key="2">
    <source>
        <dbReference type="EMBL" id="ETO19289.1"/>
    </source>
</evidence>
<keyword evidence="1" id="KW-0812">Transmembrane</keyword>
<feature type="transmembrane region" description="Helical" evidence="1">
    <location>
        <begin position="21"/>
        <end position="43"/>
    </location>
</feature>
<dbReference type="SUPFAM" id="SSF49468">
    <property type="entry name" value="VHL"/>
    <property type="match status" value="1"/>
</dbReference>
<gene>
    <name evidence="2" type="ORF">RFI_17941</name>
</gene>
<proteinExistence type="predicted"/>
<protein>
    <submittedName>
        <fullName evidence="2">Uncharacterized protein</fullName>
    </submittedName>
</protein>
<reference evidence="2 3" key="1">
    <citation type="journal article" date="2013" name="Curr. Biol.">
        <title>The Genome of the Foraminiferan Reticulomyxa filosa.</title>
        <authorList>
            <person name="Glockner G."/>
            <person name="Hulsmann N."/>
            <person name="Schleicher M."/>
            <person name="Noegel A.A."/>
            <person name="Eichinger L."/>
            <person name="Gallinger C."/>
            <person name="Pawlowski J."/>
            <person name="Sierra R."/>
            <person name="Euteneuer U."/>
            <person name="Pillet L."/>
            <person name="Moustafa A."/>
            <person name="Platzer M."/>
            <person name="Groth M."/>
            <person name="Szafranski K."/>
            <person name="Schliwa M."/>
        </authorList>
    </citation>
    <scope>NUCLEOTIDE SEQUENCE [LARGE SCALE GENOMIC DNA]</scope>
</reference>
<dbReference type="Gene3D" id="2.60.40.780">
    <property type="entry name" value="von Hippel-Lindau disease tumour suppressor, beta domain"/>
    <property type="match status" value="1"/>
</dbReference>
<evidence type="ECO:0000313" key="3">
    <source>
        <dbReference type="Proteomes" id="UP000023152"/>
    </source>
</evidence>
<dbReference type="InterPro" id="IPR036208">
    <property type="entry name" value="VHL_sf"/>
</dbReference>
<accession>X6N0M0</accession>
<keyword evidence="1" id="KW-0472">Membrane</keyword>
<dbReference type="Proteomes" id="UP000023152">
    <property type="component" value="Unassembled WGS sequence"/>
</dbReference>